<gene>
    <name evidence="3" type="primary">LOC114346924</name>
</gene>
<dbReference type="FunCoup" id="A0A6P7GVC8">
    <property type="interactions" value="1946"/>
</dbReference>
<protein>
    <submittedName>
        <fullName evidence="3">OCIA domain-containing protein 1</fullName>
    </submittedName>
</protein>
<organism evidence="3">
    <name type="scientific">Diabrotica virgifera virgifera</name>
    <name type="common">western corn rootworm</name>
    <dbReference type="NCBI Taxonomy" id="50390"/>
    <lineage>
        <taxon>Eukaryota</taxon>
        <taxon>Metazoa</taxon>
        <taxon>Ecdysozoa</taxon>
        <taxon>Arthropoda</taxon>
        <taxon>Hexapoda</taxon>
        <taxon>Insecta</taxon>
        <taxon>Pterygota</taxon>
        <taxon>Neoptera</taxon>
        <taxon>Endopterygota</taxon>
        <taxon>Coleoptera</taxon>
        <taxon>Polyphaga</taxon>
        <taxon>Cucujiformia</taxon>
        <taxon>Chrysomeloidea</taxon>
        <taxon>Chrysomelidae</taxon>
        <taxon>Galerucinae</taxon>
        <taxon>Diabroticina</taxon>
        <taxon>Diabroticites</taxon>
        <taxon>Diabrotica</taxon>
    </lineage>
</organism>
<sequence length="248" mass="28045">MINPETENGNVSARQRPDPRSRYEFTPEELRVLKECNRESFYNRCLPISAFLAGSTYYGVKAGFLRGNPRFGATPKVFVAVAVGYFLGKFSYQSKCAEKLMQLPNSQIGEMLRQKRRGNLKESIDTGFGPSLGLAPFSSINPADTYSDISPYSSLDLDTSRPENPGLDDYHRPSLDNPAVETLEEMPPEQKISTSYEELRKKNREEYIQKRTGGYKEPPVRATEPSFLSPRQEKSTNTNENKYGDTWG</sequence>
<accession>A0A6P7GVC8</accession>
<evidence type="ECO:0000256" key="1">
    <source>
        <dbReference type="SAM" id="MobiDB-lite"/>
    </source>
</evidence>
<evidence type="ECO:0000259" key="2">
    <source>
        <dbReference type="Pfam" id="PF07051"/>
    </source>
</evidence>
<dbReference type="InterPro" id="IPR009764">
    <property type="entry name" value="OCIA_dom"/>
</dbReference>
<feature type="domain" description="OCIA" evidence="2">
    <location>
        <begin position="22"/>
        <end position="107"/>
    </location>
</feature>
<dbReference type="InParanoid" id="A0A6P7GVC8"/>
<evidence type="ECO:0000313" key="3">
    <source>
        <dbReference type="RefSeq" id="XP_028153464.1"/>
    </source>
</evidence>
<feature type="region of interest" description="Disordered" evidence="1">
    <location>
        <begin position="151"/>
        <end position="173"/>
    </location>
</feature>
<name>A0A6P7GVC8_DIAVI</name>
<feature type="region of interest" description="Disordered" evidence="1">
    <location>
        <begin position="1"/>
        <end position="21"/>
    </location>
</feature>
<dbReference type="GO" id="GO:0005768">
    <property type="term" value="C:endosome"/>
    <property type="evidence" value="ECO:0007669"/>
    <property type="project" value="TreeGrafter"/>
</dbReference>
<dbReference type="InterPro" id="IPR040187">
    <property type="entry name" value="OCAD1/2"/>
</dbReference>
<feature type="compositionally biased region" description="Polar residues" evidence="1">
    <location>
        <begin position="1"/>
        <end position="13"/>
    </location>
</feature>
<feature type="region of interest" description="Disordered" evidence="1">
    <location>
        <begin position="209"/>
        <end position="248"/>
    </location>
</feature>
<proteinExistence type="predicted"/>
<dbReference type="PANTHER" id="PTHR13336:SF3">
    <property type="entry name" value="OCIA DOMAIN-CONTAINING PROTEIN 1"/>
    <property type="match status" value="1"/>
</dbReference>
<dbReference type="RefSeq" id="XP_028153464.1">
    <property type="nucleotide sequence ID" value="XM_028297663.1"/>
</dbReference>
<dbReference type="PANTHER" id="PTHR13336">
    <property type="entry name" value="OVARIAN CARCINOMA IMMUNOREACTIVE ANTIGEN"/>
    <property type="match status" value="1"/>
</dbReference>
<reference evidence="3" key="1">
    <citation type="submission" date="2025-08" db="UniProtKB">
        <authorList>
            <consortium name="RefSeq"/>
        </authorList>
    </citation>
    <scope>IDENTIFICATION</scope>
    <source>
        <tissue evidence="3">Whole insect</tissue>
    </source>
</reference>
<dbReference type="Pfam" id="PF07051">
    <property type="entry name" value="OCIA"/>
    <property type="match status" value="1"/>
</dbReference>
<dbReference type="AlphaFoldDB" id="A0A6P7GVC8"/>